<gene>
    <name evidence="3" type="ORF">D1B33_05835</name>
</gene>
<evidence type="ECO:0000256" key="2">
    <source>
        <dbReference type="ARBA" id="ARBA00023002"/>
    </source>
</evidence>
<comment type="similarity">
    <text evidence="1">Belongs to the short-chain dehydrogenases/reductases (SDR) family.</text>
</comment>
<dbReference type="EMBL" id="QWEI01000002">
    <property type="protein sequence ID" value="RHW38402.1"/>
    <property type="molecule type" value="Genomic_DNA"/>
</dbReference>
<dbReference type="PRINTS" id="PR00081">
    <property type="entry name" value="GDHRDH"/>
</dbReference>
<evidence type="ECO:0000313" key="3">
    <source>
        <dbReference type="EMBL" id="RHW38402.1"/>
    </source>
</evidence>
<reference evidence="3 4" key="1">
    <citation type="submission" date="2018-08" db="EMBL/GenBank/DDBJ databases">
        <title>Lysinibacillus sp. YLB-03 draft genome sequence.</title>
        <authorList>
            <person name="Yu L."/>
        </authorList>
    </citation>
    <scope>NUCLEOTIDE SEQUENCE [LARGE SCALE GENOMIC DNA]</scope>
    <source>
        <strain evidence="3 4">YLB-03</strain>
    </source>
</reference>
<accession>A0A396SB97</accession>
<dbReference type="FunFam" id="3.40.50.720:FF:000173">
    <property type="entry name" value="3-oxoacyl-[acyl-carrier protein] reductase"/>
    <property type="match status" value="1"/>
</dbReference>
<dbReference type="RefSeq" id="WP_118875436.1">
    <property type="nucleotide sequence ID" value="NZ_QWEI01000002.1"/>
</dbReference>
<keyword evidence="4" id="KW-1185">Reference proteome</keyword>
<dbReference type="PANTHER" id="PTHR42879:SF2">
    <property type="entry name" value="3-OXOACYL-[ACYL-CARRIER-PROTEIN] REDUCTASE FABG"/>
    <property type="match status" value="1"/>
</dbReference>
<proteinExistence type="inferred from homology"/>
<dbReference type="GO" id="GO:0016491">
    <property type="term" value="F:oxidoreductase activity"/>
    <property type="evidence" value="ECO:0007669"/>
    <property type="project" value="UniProtKB-KW"/>
</dbReference>
<organism evidence="3 4">
    <name type="scientific">Ureibacillus yapensis</name>
    <dbReference type="NCBI Taxonomy" id="2304605"/>
    <lineage>
        <taxon>Bacteria</taxon>
        <taxon>Bacillati</taxon>
        <taxon>Bacillota</taxon>
        <taxon>Bacilli</taxon>
        <taxon>Bacillales</taxon>
        <taxon>Caryophanaceae</taxon>
        <taxon>Ureibacillus</taxon>
    </lineage>
</organism>
<keyword evidence="2" id="KW-0560">Oxidoreductase</keyword>
<evidence type="ECO:0000256" key="1">
    <source>
        <dbReference type="ARBA" id="ARBA00006484"/>
    </source>
</evidence>
<dbReference type="InterPro" id="IPR050259">
    <property type="entry name" value="SDR"/>
</dbReference>
<dbReference type="PANTHER" id="PTHR42879">
    <property type="entry name" value="3-OXOACYL-(ACYL-CARRIER-PROTEIN) REDUCTASE"/>
    <property type="match status" value="1"/>
</dbReference>
<sequence>MEDSRTLSGKTILVTGGADRIGKAIAISAAKNGANIALHYHRSKEEALQTTQEIATLGCRVLAIQGDISDLEQVERMRDKIQTEFGDLYGVVNNAGYVQMKPLFQYAKDEWKKEIDVCLNGVINLAYTFIPHMKEKGEGKFISIVGDSARMGNRNLIISAAARNGVISFIKSLALEVGQNQVQCNTVSLGLIDQGDLGMNEERMKKLIKNYPLNRLGRADDIVGIIDFLLSGNADWITGQVISVNGGSGMIG</sequence>
<dbReference type="AlphaFoldDB" id="A0A396SB97"/>
<dbReference type="Gene3D" id="3.40.50.720">
    <property type="entry name" value="NAD(P)-binding Rossmann-like Domain"/>
    <property type="match status" value="1"/>
</dbReference>
<dbReference type="InterPro" id="IPR036291">
    <property type="entry name" value="NAD(P)-bd_dom_sf"/>
</dbReference>
<dbReference type="SUPFAM" id="SSF51735">
    <property type="entry name" value="NAD(P)-binding Rossmann-fold domains"/>
    <property type="match status" value="1"/>
</dbReference>
<name>A0A396SB97_9BACL</name>
<evidence type="ECO:0000313" key="4">
    <source>
        <dbReference type="Proteomes" id="UP000265692"/>
    </source>
</evidence>
<dbReference type="InterPro" id="IPR002347">
    <property type="entry name" value="SDR_fam"/>
</dbReference>
<protein>
    <submittedName>
        <fullName evidence="3">SDR family oxidoreductase</fullName>
    </submittedName>
</protein>
<dbReference type="CDD" id="cd05233">
    <property type="entry name" value="SDR_c"/>
    <property type="match status" value="1"/>
</dbReference>
<dbReference type="Proteomes" id="UP000265692">
    <property type="component" value="Unassembled WGS sequence"/>
</dbReference>
<comment type="caution">
    <text evidence="3">The sequence shown here is derived from an EMBL/GenBank/DDBJ whole genome shotgun (WGS) entry which is preliminary data.</text>
</comment>
<dbReference type="OrthoDB" id="306388at2"/>
<dbReference type="Pfam" id="PF13561">
    <property type="entry name" value="adh_short_C2"/>
    <property type="match status" value="1"/>
</dbReference>